<organism evidence="1 2">
    <name type="scientific">Trichococcus pasteurii</name>
    <dbReference type="NCBI Taxonomy" id="43064"/>
    <lineage>
        <taxon>Bacteria</taxon>
        <taxon>Bacillati</taxon>
        <taxon>Bacillota</taxon>
        <taxon>Bacilli</taxon>
        <taxon>Lactobacillales</taxon>
        <taxon>Carnobacteriaceae</taxon>
        <taxon>Trichococcus</taxon>
    </lineage>
</organism>
<protein>
    <submittedName>
        <fullName evidence="1">Uncharacterized protein</fullName>
    </submittedName>
</protein>
<proteinExistence type="predicted"/>
<sequence length="109" mass="12096">MRRLELRRRLCTPVNEGFAVVRTVIFRAFSGEIGLAEVDNDIGYRAPARRLSPELDERYVDPPPEILVGTAEKTGNISDETLPVLAKLYSCNSSGKPSGSLKKVNFLFV</sequence>
<name>A0A1W1IJF0_9LACT</name>
<dbReference type="Proteomes" id="UP000195985">
    <property type="component" value="Unassembled WGS sequence"/>
</dbReference>
<gene>
    <name evidence="1" type="ORF">TPAS_2847</name>
</gene>
<keyword evidence="2" id="KW-1185">Reference proteome</keyword>
<dbReference type="STRING" id="43064.SAMN04488086_11920"/>
<accession>A0A1W1IJF0</accession>
<evidence type="ECO:0000313" key="2">
    <source>
        <dbReference type="Proteomes" id="UP000195985"/>
    </source>
</evidence>
<evidence type="ECO:0000313" key="1">
    <source>
        <dbReference type="EMBL" id="SLM53120.1"/>
    </source>
</evidence>
<reference evidence="2" key="1">
    <citation type="submission" date="2016-04" db="EMBL/GenBank/DDBJ databases">
        <authorList>
            <person name="Strepis N."/>
        </authorList>
    </citation>
    <scope>NUCLEOTIDE SEQUENCE [LARGE SCALE GENOMIC DNA]</scope>
</reference>
<dbReference type="EMBL" id="FWEY01000012">
    <property type="protein sequence ID" value="SLM53120.1"/>
    <property type="molecule type" value="Genomic_DNA"/>
</dbReference>
<dbReference type="AlphaFoldDB" id="A0A1W1IJF0"/>